<evidence type="ECO:0000256" key="1">
    <source>
        <dbReference type="ARBA" id="ARBA00007818"/>
    </source>
</evidence>
<evidence type="ECO:0000256" key="2">
    <source>
        <dbReference type="ARBA" id="ARBA00022723"/>
    </source>
</evidence>
<comment type="similarity">
    <text evidence="1">Belongs to the UPF0587 family.</text>
</comment>
<comment type="caution">
    <text evidence="4">The sequence shown here is derived from an EMBL/GenBank/DDBJ whole genome shotgun (WGS) entry which is preliminary data.</text>
</comment>
<gene>
    <name evidence="4" type="ORF">RS030_243601</name>
</gene>
<proteinExistence type="inferred from homology"/>
<dbReference type="AlphaFoldDB" id="A0AAV9XWS2"/>
<accession>A0AAV9XWS2</accession>
<keyword evidence="2" id="KW-0479">Metal-binding</keyword>
<dbReference type="InterPro" id="IPR008584">
    <property type="entry name" value="CXXC_Zn-binding_euk"/>
</dbReference>
<dbReference type="SUPFAM" id="SSF141678">
    <property type="entry name" value="MAL13P1.257-like"/>
    <property type="match status" value="1"/>
</dbReference>
<reference evidence="4 5" key="1">
    <citation type="submission" date="2023-10" db="EMBL/GenBank/DDBJ databases">
        <title>Comparative genomics analysis reveals potential genetic determinants of host preference in Cryptosporidium xiaoi.</title>
        <authorList>
            <person name="Xiao L."/>
            <person name="Li J."/>
        </authorList>
    </citation>
    <scope>NUCLEOTIDE SEQUENCE [LARGE SCALE GENOMIC DNA]</scope>
    <source>
        <strain evidence="4 5">52996</strain>
    </source>
</reference>
<dbReference type="Proteomes" id="UP001311799">
    <property type="component" value="Unassembled WGS sequence"/>
</dbReference>
<dbReference type="PANTHER" id="PTHR12857:SF0">
    <property type="entry name" value="CXXC MOTIF CONTAINING ZINC BINDING PROTEIN"/>
    <property type="match status" value="1"/>
</dbReference>
<dbReference type="GO" id="GO:0008270">
    <property type="term" value="F:zinc ion binding"/>
    <property type="evidence" value="ECO:0007669"/>
    <property type="project" value="TreeGrafter"/>
</dbReference>
<evidence type="ECO:0000313" key="5">
    <source>
        <dbReference type="Proteomes" id="UP001311799"/>
    </source>
</evidence>
<keyword evidence="5" id="KW-1185">Reference proteome</keyword>
<organism evidence="4 5">
    <name type="scientific">Cryptosporidium xiaoi</name>
    <dbReference type="NCBI Taxonomy" id="659607"/>
    <lineage>
        <taxon>Eukaryota</taxon>
        <taxon>Sar</taxon>
        <taxon>Alveolata</taxon>
        <taxon>Apicomplexa</taxon>
        <taxon>Conoidasida</taxon>
        <taxon>Coccidia</taxon>
        <taxon>Eucoccidiorida</taxon>
        <taxon>Eimeriorina</taxon>
        <taxon>Cryptosporidiidae</taxon>
        <taxon>Cryptosporidium</taxon>
    </lineage>
</organism>
<sequence length="162" mass="18602">MTIFVLYVKADFEGIEELIFPESYTWCVDIEQSAGSLTKERITIDPNEKIEMDNSRGIANYVMRWDSDKRQSTITCVKLNNISNMKVTTDDNGRFVPVAAFDCRGINITKWNPTFGYIVVSNSGKKFENIDLSELEWCDFDENTNESVGIYNLASEFRVHKV</sequence>
<dbReference type="EMBL" id="JAWDEY010000016">
    <property type="protein sequence ID" value="KAK6589053.1"/>
    <property type="molecule type" value="Genomic_DNA"/>
</dbReference>
<protein>
    <submittedName>
        <fullName evidence="4">Uncharacterized protein</fullName>
    </submittedName>
</protein>
<name>A0AAV9XWS2_9CRYT</name>
<keyword evidence="3" id="KW-0862">Zinc</keyword>
<evidence type="ECO:0000313" key="4">
    <source>
        <dbReference type="EMBL" id="KAK6589053.1"/>
    </source>
</evidence>
<dbReference type="PANTHER" id="PTHR12857">
    <property type="entry name" value="CXXC MOTIF CONTAINING ZINC BINDING PROTEIN"/>
    <property type="match status" value="1"/>
</dbReference>
<evidence type="ECO:0000256" key="3">
    <source>
        <dbReference type="ARBA" id="ARBA00022833"/>
    </source>
</evidence>
<dbReference type="Pfam" id="PF05907">
    <property type="entry name" value="CXXC_Zn-b_euk"/>
    <property type="match status" value="1"/>
</dbReference>